<reference evidence="1" key="2">
    <citation type="journal article" date="2015" name="Data Brief">
        <title>Shoot transcriptome of the giant reed, Arundo donax.</title>
        <authorList>
            <person name="Barrero R.A."/>
            <person name="Guerrero F.D."/>
            <person name="Moolhuijzen P."/>
            <person name="Goolsby J.A."/>
            <person name="Tidwell J."/>
            <person name="Bellgard S.E."/>
            <person name="Bellgard M.I."/>
        </authorList>
    </citation>
    <scope>NUCLEOTIDE SEQUENCE</scope>
    <source>
        <tissue evidence="1">Shoot tissue taken approximately 20 cm above the soil surface</tissue>
    </source>
</reference>
<organism evidence="1">
    <name type="scientific">Arundo donax</name>
    <name type="common">Giant reed</name>
    <name type="synonym">Donax arundinaceus</name>
    <dbReference type="NCBI Taxonomy" id="35708"/>
    <lineage>
        <taxon>Eukaryota</taxon>
        <taxon>Viridiplantae</taxon>
        <taxon>Streptophyta</taxon>
        <taxon>Embryophyta</taxon>
        <taxon>Tracheophyta</taxon>
        <taxon>Spermatophyta</taxon>
        <taxon>Magnoliopsida</taxon>
        <taxon>Liliopsida</taxon>
        <taxon>Poales</taxon>
        <taxon>Poaceae</taxon>
        <taxon>PACMAD clade</taxon>
        <taxon>Arundinoideae</taxon>
        <taxon>Arundineae</taxon>
        <taxon>Arundo</taxon>
    </lineage>
</organism>
<protein>
    <submittedName>
        <fullName evidence="1">Uncharacterized protein</fullName>
    </submittedName>
</protein>
<evidence type="ECO:0000313" key="1">
    <source>
        <dbReference type="EMBL" id="JAD17666.1"/>
    </source>
</evidence>
<name>A0A0A8XUZ1_ARUDO</name>
<sequence length="49" mass="5701">MRDMKVHHMQPENLVLLLLAIQPHVIPSLVVSIHTNFKSRSQNEENKKV</sequence>
<dbReference type="AlphaFoldDB" id="A0A0A8XUZ1"/>
<proteinExistence type="predicted"/>
<dbReference type="EMBL" id="GBRH01280229">
    <property type="protein sequence ID" value="JAD17666.1"/>
    <property type="molecule type" value="Transcribed_RNA"/>
</dbReference>
<accession>A0A0A8XUZ1</accession>
<reference evidence="1" key="1">
    <citation type="submission" date="2014-09" db="EMBL/GenBank/DDBJ databases">
        <authorList>
            <person name="Magalhaes I.L.F."/>
            <person name="Oliveira U."/>
            <person name="Santos F.R."/>
            <person name="Vidigal T.H.D.A."/>
            <person name="Brescovit A.D."/>
            <person name="Santos A.J."/>
        </authorList>
    </citation>
    <scope>NUCLEOTIDE SEQUENCE</scope>
    <source>
        <tissue evidence="1">Shoot tissue taken approximately 20 cm above the soil surface</tissue>
    </source>
</reference>